<evidence type="ECO:0000313" key="1">
    <source>
        <dbReference type="EMBL" id="VDK31649.1"/>
    </source>
</evidence>
<sequence>MHPIRAVQIPIRIGGAIHWLVGFCGRTVGGVLSGIHAGTQDDGRKKGEADLSLRLDAGSAELMNCATKGSDFDWLTWSDAPLDSQGSSQRAACVASCGII</sequence>
<gene>
    <name evidence="1" type="ORF">DILT_LOCUS356</name>
</gene>
<protein>
    <submittedName>
        <fullName evidence="1">Uncharacterized protein</fullName>
    </submittedName>
</protein>
<keyword evidence="2" id="KW-1185">Reference proteome</keyword>
<dbReference type="EMBL" id="UYRU01001408">
    <property type="protein sequence ID" value="VDK31649.1"/>
    <property type="molecule type" value="Genomic_DNA"/>
</dbReference>
<reference evidence="1 2" key="1">
    <citation type="submission" date="2018-11" db="EMBL/GenBank/DDBJ databases">
        <authorList>
            <consortium name="Pathogen Informatics"/>
        </authorList>
    </citation>
    <scope>NUCLEOTIDE SEQUENCE [LARGE SCALE GENOMIC DNA]</scope>
</reference>
<dbReference type="Proteomes" id="UP000281553">
    <property type="component" value="Unassembled WGS sequence"/>
</dbReference>
<evidence type="ECO:0000313" key="2">
    <source>
        <dbReference type="Proteomes" id="UP000281553"/>
    </source>
</evidence>
<name>A0A3P6P5I1_DIBLA</name>
<dbReference type="AlphaFoldDB" id="A0A3P6P5I1"/>
<proteinExistence type="predicted"/>
<accession>A0A3P6P5I1</accession>
<organism evidence="1 2">
    <name type="scientific">Dibothriocephalus latus</name>
    <name type="common">Fish tapeworm</name>
    <name type="synonym">Diphyllobothrium latum</name>
    <dbReference type="NCBI Taxonomy" id="60516"/>
    <lineage>
        <taxon>Eukaryota</taxon>
        <taxon>Metazoa</taxon>
        <taxon>Spiralia</taxon>
        <taxon>Lophotrochozoa</taxon>
        <taxon>Platyhelminthes</taxon>
        <taxon>Cestoda</taxon>
        <taxon>Eucestoda</taxon>
        <taxon>Diphyllobothriidea</taxon>
        <taxon>Diphyllobothriidae</taxon>
        <taxon>Dibothriocephalus</taxon>
    </lineage>
</organism>